<accession>A0A1C7MRS7</accession>
<dbReference type="SUPFAM" id="SSF81606">
    <property type="entry name" value="PP2C-like"/>
    <property type="match status" value="1"/>
</dbReference>
<dbReference type="PANTHER" id="PTHR13832:SF589">
    <property type="entry name" value="[PYRUVATE DEHYDROGENASE [ACETYL-TRANSFERRING]]-PHOSPHATASE 2, MITOCHONDRIAL"/>
    <property type="match status" value="1"/>
</dbReference>
<dbReference type="GO" id="GO:0004722">
    <property type="term" value="F:protein serine/threonine phosphatase activity"/>
    <property type="evidence" value="ECO:0007669"/>
    <property type="project" value="InterPro"/>
</dbReference>
<feature type="compositionally biased region" description="Low complexity" evidence="5">
    <location>
        <begin position="39"/>
        <end position="54"/>
    </location>
</feature>
<dbReference type="CDD" id="cd00143">
    <property type="entry name" value="PP2Cc"/>
    <property type="match status" value="1"/>
</dbReference>
<reference evidence="7 8" key="1">
    <citation type="submission" date="2016-03" db="EMBL/GenBank/DDBJ databases">
        <title>Whole genome sequencing of Grifola frondosa 9006-11.</title>
        <authorList>
            <person name="Min B."/>
            <person name="Park H."/>
            <person name="Kim J.-G."/>
            <person name="Cho H."/>
            <person name="Oh Y.-L."/>
            <person name="Kong W.-S."/>
            <person name="Choi I.-G."/>
        </authorList>
    </citation>
    <scope>NUCLEOTIDE SEQUENCE [LARGE SCALE GENOMIC DNA]</scope>
    <source>
        <strain evidence="7 8">9006-11</strain>
    </source>
</reference>
<dbReference type="InterPro" id="IPR000222">
    <property type="entry name" value="PP2C_BS"/>
</dbReference>
<organism evidence="7 8">
    <name type="scientific">Grifola frondosa</name>
    <name type="common">Maitake</name>
    <name type="synonym">Polyporus frondosus</name>
    <dbReference type="NCBI Taxonomy" id="5627"/>
    <lineage>
        <taxon>Eukaryota</taxon>
        <taxon>Fungi</taxon>
        <taxon>Dikarya</taxon>
        <taxon>Basidiomycota</taxon>
        <taxon>Agaricomycotina</taxon>
        <taxon>Agaricomycetes</taxon>
        <taxon>Polyporales</taxon>
        <taxon>Grifolaceae</taxon>
        <taxon>Grifola</taxon>
    </lineage>
</organism>
<dbReference type="EMBL" id="LUGG01000001">
    <property type="protein sequence ID" value="OBZ79580.1"/>
    <property type="molecule type" value="Genomic_DNA"/>
</dbReference>
<dbReference type="Proteomes" id="UP000092993">
    <property type="component" value="Unassembled WGS sequence"/>
</dbReference>
<keyword evidence="1" id="KW-0479">Metal-binding</keyword>
<evidence type="ECO:0000256" key="2">
    <source>
        <dbReference type="ARBA" id="ARBA00022801"/>
    </source>
</evidence>
<keyword evidence="2 4" id="KW-0378">Hydrolase</keyword>
<dbReference type="AlphaFoldDB" id="A0A1C7MRS7"/>
<dbReference type="STRING" id="5627.A0A1C7MRS7"/>
<dbReference type="Pfam" id="PF00481">
    <property type="entry name" value="PP2C"/>
    <property type="match status" value="1"/>
</dbReference>
<name>A0A1C7MRS7_GRIFR</name>
<comment type="caution">
    <text evidence="7">The sequence shown here is derived from an EMBL/GenBank/DDBJ whole genome shotgun (WGS) entry which is preliminary data.</text>
</comment>
<evidence type="ECO:0000313" key="8">
    <source>
        <dbReference type="Proteomes" id="UP000092993"/>
    </source>
</evidence>
<evidence type="ECO:0000256" key="5">
    <source>
        <dbReference type="SAM" id="MobiDB-lite"/>
    </source>
</evidence>
<evidence type="ECO:0000256" key="4">
    <source>
        <dbReference type="RuleBase" id="RU003465"/>
    </source>
</evidence>
<dbReference type="OMA" id="LPNWGNW"/>
<evidence type="ECO:0000259" key="6">
    <source>
        <dbReference type="PROSITE" id="PS51746"/>
    </source>
</evidence>
<sequence>MPLVVFSTQDDAIIDAMGDVAHWTEVRLGSVGAPRDRTVTNTARTTATRPQPTTGASPDALEVDGHTHLTPGPARVPLNNPKLIGVASSRANRRDFYAFAALSLDPDELRLTLNKSLNIDWDPSALPPALARQVLFIGIYDGHGGSTVSQFLRQELHGLFENVDKSQVPEVYAWAKELGGYFRRFRGGSSPPGSAPFPRGTRTYGSRGPCHPAFFEVDKTLSQEREARECGATASVVLLQSLDYPTTPFFTSEKLALTVAHVGDTRVLLCMTDGRVIPMTENHHAEARIEAARLRKMMGGLITDSFGEVRWMGALANTRCLGDLKFKPFGVTPEPQVRSMLLDAGPACSHITLLSDGVSSVLSDDEVADLARGAPTPRHAAQRILEFAEEMGSEDNMTALVVPLAGWGAISGPDRTRELREYRRQRMIGNERQRGRWISGIVGAVVDTL</sequence>
<evidence type="ECO:0000256" key="3">
    <source>
        <dbReference type="ARBA" id="ARBA00022912"/>
    </source>
</evidence>
<feature type="region of interest" description="Disordered" evidence="5">
    <location>
        <begin position="39"/>
        <end position="62"/>
    </location>
</feature>
<gene>
    <name evidence="7" type="primary">ptc4</name>
    <name evidence="7" type="ORF">A0H81_00865</name>
</gene>
<keyword evidence="3 4" id="KW-0904">Protein phosphatase</keyword>
<dbReference type="InterPro" id="IPR001932">
    <property type="entry name" value="PPM-type_phosphatase-like_dom"/>
</dbReference>
<dbReference type="PROSITE" id="PS01032">
    <property type="entry name" value="PPM_1"/>
    <property type="match status" value="1"/>
</dbReference>
<keyword evidence="8" id="KW-1185">Reference proteome</keyword>
<evidence type="ECO:0000313" key="7">
    <source>
        <dbReference type="EMBL" id="OBZ79580.1"/>
    </source>
</evidence>
<dbReference type="SMART" id="SM00332">
    <property type="entry name" value="PP2Cc"/>
    <property type="match status" value="1"/>
</dbReference>
<dbReference type="PROSITE" id="PS51746">
    <property type="entry name" value="PPM_2"/>
    <property type="match status" value="1"/>
</dbReference>
<comment type="similarity">
    <text evidence="4">Belongs to the PP2C family.</text>
</comment>
<dbReference type="InterPro" id="IPR015655">
    <property type="entry name" value="PP2C"/>
</dbReference>
<dbReference type="OrthoDB" id="416093at2759"/>
<dbReference type="Gene3D" id="3.60.40.10">
    <property type="entry name" value="PPM-type phosphatase domain"/>
    <property type="match status" value="1"/>
</dbReference>
<evidence type="ECO:0000256" key="1">
    <source>
        <dbReference type="ARBA" id="ARBA00022723"/>
    </source>
</evidence>
<dbReference type="InterPro" id="IPR036457">
    <property type="entry name" value="PPM-type-like_dom_sf"/>
</dbReference>
<feature type="domain" description="PPM-type phosphatase" evidence="6">
    <location>
        <begin position="120"/>
        <end position="404"/>
    </location>
</feature>
<protein>
    <submittedName>
        <fullName evidence="7">Protein phosphatase 2C 4</fullName>
    </submittedName>
</protein>
<dbReference type="PANTHER" id="PTHR13832">
    <property type="entry name" value="PROTEIN PHOSPHATASE 2C"/>
    <property type="match status" value="1"/>
</dbReference>
<proteinExistence type="inferred from homology"/>
<dbReference type="GO" id="GO:0046872">
    <property type="term" value="F:metal ion binding"/>
    <property type="evidence" value="ECO:0007669"/>
    <property type="project" value="UniProtKB-KW"/>
</dbReference>